<dbReference type="KEGG" id="vg:29069277"/>
<accession>A0A1B2ID78</accession>
<dbReference type="OrthoDB" id="5503at10239"/>
<dbReference type="GeneID" id="29069277"/>
<gene>
    <name evidence="1" type="ORF">HUXLEY_155</name>
</gene>
<dbReference type="RefSeq" id="YP_009293123.1">
    <property type="nucleotide sequence ID" value="NC_031127.1"/>
</dbReference>
<dbReference type="Proteomes" id="UP000203302">
    <property type="component" value="Segment"/>
</dbReference>
<evidence type="ECO:0000313" key="2">
    <source>
        <dbReference type="Proteomes" id="UP000203302"/>
    </source>
</evidence>
<reference evidence="2" key="1">
    <citation type="submission" date="2016-06" db="EMBL/GenBank/DDBJ databases">
        <authorList>
            <person name="Berg J.A."/>
            <person name="Grossarth S.E."/>
            <person name="Jarvis T.M."/>
            <person name="Merrill B.D."/>
            <person name="Breakwell D.P."/>
            <person name="Hope S."/>
            <person name="Grose J.H."/>
        </authorList>
    </citation>
    <scope>NUCLEOTIDE SEQUENCE [LARGE SCALE GENOMIC DNA]</scope>
</reference>
<dbReference type="Pfam" id="PF25613">
    <property type="entry name" value="DUF7941"/>
    <property type="match status" value="1"/>
</dbReference>
<evidence type="ECO:0000313" key="1">
    <source>
        <dbReference type="EMBL" id="ANZ49237.1"/>
    </source>
</evidence>
<organism evidence="1 2">
    <name type="scientific">Erwinia phage vB_EamM_Huxley</name>
    <dbReference type="NCBI Taxonomy" id="1883373"/>
    <lineage>
        <taxon>Viruses</taxon>
        <taxon>Duplodnaviria</taxon>
        <taxon>Heunggongvirae</taxon>
        <taxon>Uroviricota</taxon>
        <taxon>Caudoviricetes</taxon>
        <taxon>Chimalliviridae</taxon>
        <taxon>Machinavirus</taxon>
        <taxon>Machinavirus machina</taxon>
    </lineage>
</organism>
<proteinExistence type="predicted"/>
<name>A0A1B2ID78_9CAUD</name>
<protein>
    <submittedName>
        <fullName evidence="1">Putative virion structural protein</fullName>
    </submittedName>
</protein>
<sequence>MLFYSKEAALLVYDQVNRDNPDLVVELTPAIAALTSGPTVVSSNGRNTKAVFTGFPGSGLQGNVTLFYDRINLSTLFNFVPKVYMPDTVRNYRDALPVINEALGLSLTANDITTPDALLTQSSAAPQSGKITIVGNCPAFTGAISFTYMLEGAGFYPDSGPGPKTLLQGDSLRGYFGVVDSAELFTHKAIIDAVFLKGTKPVLSPGTEGWHKFFYQGRVLYFPVSAIGYTIAWQTLYGEGLVYGVDGPGPYPSGTPVDQGRIIAADSVSEGRFYYRCRLPSLGKDPVSATNLLPATEYAGSELEMFNYLYNGKWAALRGAAWTVYIMTQASVVGTLTNHKVITGSLAASTNIPKTMASTSYTWFPVLELVDKNGTTLGLEEIKGNVDHTLYPILFDTTNTMELHPVVLGNPRTVEFAPVLFSADNSMALHPVTLGLPKTVDFTPITFTAELYTPPES</sequence>
<dbReference type="EMBL" id="KX397368">
    <property type="protein sequence ID" value="ANZ49237.1"/>
    <property type="molecule type" value="Genomic_DNA"/>
</dbReference>
<dbReference type="InterPro" id="IPR057701">
    <property type="entry name" value="DUF7941"/>
</dbReference>